<accession>S0A053</accession>
<dbReference type="GeneID" id="16797457"/>
<dbReference type="KEGG" id="vg:16797457"/>
<evidence type="ECO:0000259" key="1">
    <source>
        <dbReference type="Pfam" id="PF25725"/>
    </source>
</evidence>
<name>S0A053_9CAUD</name>
<reference evidence="2 3" key="1">
    <citation type="journal article" date="2013" name="Proc. Natl. Acad. Sci. U.S.A.">
        <title>Twelve previously unknown phage genera are ubiquitous in global oceans.</title>
        <authorList>
            <person name="Holmfeldt K."/>
            <person name="Solonenko N."/>
            <person name="Shah M."/>
            <person name="Corrier K."/>
            <person name="Riemann L."/>
            <person name="Verberkmoes N.C."/>
            <person name="Sullivan M.B."/>
        </authorList>
    </citation>
    <scope>NUCLEOTIDE SEQUENCE [LARGE SCALE GENOMIC DNA]</scope>
    <source>
        <strain evidence="2">Phi14:2</strain>
    </source>
</reference>
<organism evidence="2 3">
    <name type="scientific">Cellulophaga phage phi14:2</name>
    <dbReference type="NCBI Taxonomy" id="1327990"/>
    <lineage>
        <taxon>Viruses</taxon>
        <taxon>Duplodnaviria</taxon>
        <taxon>Heunggongvirae</taxon>
        <taxon>Uroviricota</taxon>
        <taxon>Caudoviricetes</taxon>
        <taxon>Crassvirales</taxon>
        <taxon>Steigviridae</taxon>
        <taxon>Asinivirinae</taxon>
        <taxon>Akihdevirus</taxon>
        <taxon>Akihdevirus balticus</taxon>
    </lineage>
</organism>
<dbReference type="InterPro" id="IPR058049">
    <property type="entry name" value="crAss_CARG1"/>
</dbReference>
<feature type="domain" description="Cargo protein 1 compact" evidence="1">
    <location>
        <begin position="63"/>
        <end position="136"/>
    </location>
</feature>
<reference evidence="3" key="2">
    <citation type="submission" date="2013-03" db="EMBL/GenBank/DDBJ databases">
        <title>The Cellulophaga phages: a novel, diverse, and globally ubiquitous model system.</title>
        <authorList>
            <person name="Holmfeldt K."/>
            <person name="Solonenko N."/>
            <person name="Shah M."/>
            <person name="Corrier K."/>
            <person name="Riemann L."/>
            <person name="VerBerkmoes N.C."/>
            <person name="Sullivan M.B."/>
        </authorList>
    </citation>
    <scope>NUCLEOTIDE SEQUENCE [LARGE SCALE GENOMIC DNA]</scope>
</reference>
<dbReference type="OrthoDB" id="12652at10239"/>
<keyword evidence="3" id="KW-1185">Reference proteome</keyword>
<protein>
    <submittedName>
        <fullName evidence="2">Structural protein</fullName>
    </submittedName>
</protein>
<gene>
    <name evidence="2" type="ORF">Phi14:2_gp081</name>
</gene>
<dbReference type="EMBL" id="KC821624">
    <property type="protein sequence ID" value="AGO48959.1"/>
    <property type="molecule type" value="Genomic_DNA"/>
</dbReference>
<dbReference type="Pfam" id="PF25725">
    <property type="entry name" value="crAss_CARG1"/>
    <property type="match status" value="1"/>
</dbReference>
<proteinExistence type="predicted"/>
<sequence length="593" mass="66578">MNKDIVAIASKIRKKLRSQGLEVPKNIRSVLLNNKGQFTDFPYEDQNMFIENGYEPPQQLATGGSIISDTFNKPFKFNEFNEGGKHETNSLGGIPQGVGANGKMNTVEEDETSMTTDNGKFIFSHRLGVKGDINQYVGGGMVDPPTKLTKEAVVGDSKDFVKNWFNDSTTKARYSANVGKGFNYTLPKIEEGLSNLNKTTVNYNAPTDDESVGAEYKDSNIDFYKSPTSDMATHEFTHAMGVDKDLTKYIRDNYGTPAAAIQGKTGLPFKEAVKQEFNINDSTGIGKEKLNNTINHSRYLSENGELYPRVMEMRKHLNVKPGDIINDDQIKELQTTDNPLFKYYSPEQIKGILNTVADNGSNANTNEAAMGGPVDPPSKKRITTNDLQSEKDRVKNYLSSSGYKRILSKHWENPEQEQSNRLKNLEETSFRVNGDEGLGSYNKAKKQVSVAPYSYDDAAAHEFIHASAKSTPTKSGLSPLDEYEIDDKVKDPNREHYLAVGKEPYIEKPEEFQARLNVARMLMEHNKLWDINKGEFTKEHLKKLKANVKKYPDRWNVNGFNDVINSTDDEGLIYLLNSVADNSKSKNKYKNLT</sequence>
<dbReference type="Proteomes" id="UP000014725">
    <property type="component" value="Segment"/>
</dbReference>
<evidence type="ECO:0000313" key="2">
    <source>
        <dbReference type="EMBL" id="AGO48959.1"/>
    </source>
</evidence>
<evidence type="ECO:0000313" key="3">
    <source>
        <dbReference type="Proteomes" id="UP000014725"/>
    </source>
</evidence>